<evidence type="ECO:0000256" key="5">
    <source>
        <dbReference type="ARBA" id="ARBA00022737"/>
    </source>
</evidence>
<keyword evidence="4" id="KW-0732">Signal</keyword>
<comment type="caution">
    <text evidence="7">The sequence shown here is derived from an EMBL/GenBank/DDBJ whole genome shotgun (WGS) entry which is preliminary data.</text>
</comment>
<proteinExistence type="predicted"/>
<dbReference type="InterPro" id="IPR053038">
    <property type="entry name" value="RLP_Defense"/>
</dbReference>
<dbReference type="InterPro" id="IPR032675">
    <property type="entry name" value="LRR_dom_sf"/>
</dbReference>
<comment type="subcellular location">
    <subcellularLocation>
        <location evidence="1">Cell membrane</location>
    </subcellularLocation>
</comment>
<dbReference type="Pfam" id="PF13855">
    <property type="entry name" value="LRR_8"/>
    <property type="match status" value="1"/>
</dbReference>
<keyword evidence="8" id="KW-1185">Reference proteome</keyword>
<evidence type="ECO:0000256" key="3">
    <source>
        <dbReference type="ARBA" id="ARBA00022614"/>
    </source>
</evidence>
<dbReference type="AlphaFoldDB" id="A0AAV3NQ05"/>
<evidence type="ECO:0000256" key="1">
    <source>
        <dbReference type="ARBA" id="ARBA00004236"/>
    </source>
</evidence>
<dbReference type="InterPro" id="IPR025875">
    <property type="entry name" value="Leu-rich_rpt_4"/>
</dbReference>
<protein>
    <recommendedName>
        <fullName evidence="9">Piriformospora indica-insensitive protein 2</fullName>
    </recommendedName>
</protein>
<keyword evidence="5" id="KW-0677">Repeat</keyword>
<dbReference type="Gene3D" id="3.80.10.10">
    <property type="entry name" value="Ribonuclease Inhibitor"/>
    <property type="match status" value="3"/>
</dbReference>
<name>A0AAV3NQ05_LITER</name>
<dbReference type="InterPro" id="IPR001611">
    <property type="entry name" value="Leu-rich_rpt"/>
</dbReference>
<dbReference type="FunFam" id="3.80.10.10:FF:000269">
    <property type="entry name" value="Piriformospora indica-insensitive protein 2"/>
    <property type="match status" value="1"/>
</dbReference>
<dbReference type="Pfam" id="PF12799">
    <property type="entry name" value="LRR_4"/>
    <property type="match status" value="1"/>
</dbReference>
<dbReference type="Pfam" id="PF00560">
    <property type="entry name" value="LRR_1"/>
    <property type="match status" value="2"/>
</dbReference>
<accession>A0AAV3NQ05</accession>
<evidence type="ECO:0000313" key="7">
    <source>
        <dbReference type="EMBL" id="GAA0140571.1"/>
    </source>
</evidence>
<reference evidence="7 8" key="1">
    <citation type="submission" date="2024-01" db="EMBL/GenBank/DDBJ databases">
        <title>The complete chloroplast genome sequence of Lithospermum erythrorhizon: insights into the phylogenetic relationship among Boraginaceae species and the maternal lineages of purple gromwells.</title>
        <authorList>
            <person name="Okada T."/>
            <person name="Watanabe K."/>
        </authorList>
    </citation>
    <scope>NUCLEOTIDE SEQUENCE [LARGE SCALE GENOMIC DNA]</scope>
</reference>
<evidence type="ECO:0000313" key="8">
    <source>
        <dbReference type="Proteomes" id="UP001454036"/>
    </source>
</evidence>
<keyword evidence="3" id="KW-0433">Leucine-rich repeat</keyword>
<keyword evidence="2" id="KW-1003">Cell membrane</keyword>
<dbReference type="PANTHER" id="PTHR48064">
    <property type="entry name" value="OS01G0750400 PROTEIN"/>
    <property type="match status" value="1"/>
</dbReference>
<dbReference type="PANTHER" id="PTHR48064:SF6">
    <property type="entry name" value="RECEPTOR-LIKE PROTEIN KINASE 2"/>
    <property type="match status" value="1"/>
</dbReference>
<dbReference type="GO" id="GO:0005886">
    <property type="term" value="C:plasma membrane"/>
    <property type="evidence" value="ECO:0007669"/>
    <property type="project" value="UniProtKB-SubCell"/>
</dbReference>
<keyword evidence="6" id="KW-0472">Membrane</keyword>
<organism evidence="7 8">
    <name type="scientific">Lithospermum erythrorhizon</name>
    <name type="common">Purple gromwell</name>
    <name type="synonym">Lithospermum officinale var. erythrorhizon</name>
    <dbReference type="NCBI Taxonomy" id="34254"/>
    <lineage>
        <taxon>Eukaryota</taxon>
        <taxon>Viridiplantae</taxon>
        <taxon>Streptophyta</taxon>
        <taxon>Embryophyta</taxon>
        <taxon>Tracheophyta</taxon>
        <taxon>Spermatophyta</taxon>
        <taxon>Magnoliopsida</taxon>
        <taxon>eudicotyledons</taxon>
        <taxon>Gunneridae</taxon>
        <taxon>Pentapetalae</taxon>
        <taxon>asterids</taxon>
        <taxon>lamiids</taxon>
        <taxon>Boraginales</taxon>
        <taxon>Boraginaceae</taxon>
        <taxon>Boraginoideae</taxon>
        <taxon>Lithospermeae</taxon>
        <taxon>Lithospermum</taxon>
    </lineage>
</organism>
<evidence type="ECO:0000256" key="6">
    <source>
        <dbReference type="ARBA" id="ARBA00023136"/>
    </source>
</evidence>
<dbReference type="Proteomes" id="UP001454036">
    <property type="component" value="Unassembled WGS sequence"/>
</dbReference>
<dbReference type="EMBL" id="BAABME010015318">
    <property type="protein sequence ID" value="GAA0140571.1"/>
    <property type="molecule type" value="Genomic_DNA"/>
</dbReference>
<evidence type="ECO:0000256" key="4">
    <source>
        <dbReference type="ARBA" id="ARBA00022729"/>
    </source>
</evidence>
<evidence type="ECO:0008006" key="9">
    <source>
        <dbReference type="Google" id="ProtNLM"/>
    </source>
</evidence>
<dbReference type="SUPFAM" id="SSF52058">
    <property type="entry name" value="L domain-like"/>
    <property type="match status" value="1"/>
</dbReference>
<dbReference type="GO" id="GO:0051707">
    <property type="term" value="P:response to other organism"/>
    <property type="evidence" value="ECO:0007669"/>
    <property type="project" value="UniProtKB-ARBA"/>
</dbReference>
<evidence type="ECO:0000256" key="2">
    <source>
        <dbReference type="ARBA" id="ARBA00022475"/>
    </source>
</evidence>
<sequence>MKATCIIHAKIIEFVAWLFFGLYIFQGIEATEDDHLLLSPMEKNEQEALYSAIQGFVGDGWNGTDLYPDPCGWTPIEGVSCDFSDDFWHVTELNIGSVYENSLGCSPNAEFRQQLFKLKYLKRLSFTNCFTSVRNQQVSLPISDWDYFANTLESLEFRSNSHLIGTIPATLGHLKNLQSLVLLENGLTGEIPRNVTDLIHLKRLVLAGNKFEGHIPTDIGKLNELLIIDGSRNKLSGQLPSTIWGLSSLIKLDLSNNLLQGTLPNELGYLKKLTLLDLSGNRFSGGFGKSLEGMVELQEMLLSDNPFGGDLMAIKWENLENLQYLDLSNTSLIGDVPYSLTRIMKLRFLGLSNNGLSGIIPFQDFEKLSNLNTLYLNGNNFTGRLGFSEEFYGKLGSRFRVYDNVNLCCMIDKKSSSKFIAREVKPCEQ</sequence>
<gene>
    <name evidence="7" type="ORF">LIER_35261</name>
</gene>
<dbReference type="FunFam" id="3.80.10.10:FF:000299">
    <property type="entry name" value="Piriformospora indica-insensitive protein 2"/>
    <property type="match status" value="1"/>
</dbReference>